<feature type="region of interest" description="Disordered" evidence="1">
    <location>
        <begin position="1"/>
        <end position="124"/>
    </location>
</feature>
<dbReference type="AlphaFoldDB" id="A0A1X6NF33"/>
<reference evidence="2 3" key="1">
    <citation type="submission" date="2017-04" db="EMBL/GenBank/DDBJ databases">
        <title>Genome Sequence of the Model Brown-Rot Fungus Postia placenta SB12.</title>
        <authorList>
            <consortium name="DOE Joint Genome Institute"/>
            <person name="Gaskell J."/>
            <person name="Kersten P."/>
            <person name="Larrondo L.F."/>
            <person name="Canessa P."/>
            <person name="Martinez D."/>
            <person name="Hibbett D."/>
            <person name="Schmoll M."/>
            <person name="Kubicek C.P."/>
            <person name="Martinez A.T."/>
            <person name="Yadav J."/>
            <person name="Master E."/>
            <person name="Magnuson J.K."/>
            <person name="James T."/>
            <person name="Yaver D."/>
            <person name="Berka R."/>
            <person name="Labutti K."/>
            <person name="Lipzen A."/>
            <person name="Aerts A."/>
            <person name="Barry K."/>
            <person name="Henrissat B."/>
            <person name="Blanchette R."/>
            <person name="Grigoriev I."/>
            <person name="Cullen D."/>
        </authorList>
    </citation>
    <scope>NUCLEOTIDE SEQUENCE [LARGE SCALE GENOMIC DNA]</scope>
    <source>
        <strain evidence="2 3">MAD-698-R-SB12</strain>
    </source>
</reference>
<feature type="region of interest" description="Disordered" evidence="1">
    <location>
        <begin position="161"/>
        <end position="198"/>
    </location>
</feature>
<organism evidence="2 3">
    <name type="scientific">Postia placenta MAD-698-R-SB12</name>
    <dbReference type="NCBI Taxonomy" id="670580"/>
    <lineage>
        <taxon>Eukaryota</taxon>
        <taxon>Fungi</taxon>
        <taxon>Dikarya</taxon>
        <taxon>Basidiomycota</taxon>
        <taxon>Agaricomycotina</taxon>
        <taxon>Agaricomycetes</taxon>
        <taxon>Polyporales</taxon>
        <taxon>Adustoporiaceae</taxon>
        <taxon>Rhodonia</taxon>
    </lineage>
</organism>
<accession>A0A1X6NF33</accession>
<gene>
    <name evidence="2" type="ORF">POSPLADRAFT_1051141</name>
</gene>
<dbReference type="Proteomes" id="UP000194127">
    <property type="component" value="Unassembled WGS sequence"/>
</dbReference>
<feature type="region of interest" description="Disordered" evidence="1">
    <location>
        <begin position="373"/>
        <end position="436"/>
    </location>
</feature>
<evidence type="ECO:0000313" key="2">
    <source>
        <dbReference type="EMBL" id="OSX66983.1"/>
    </source>
</evidence>
<protein>
    <submittedName>
        <fullName evidence="2">Uncharacterized protein</fullName>
    </submittedName>
</protein>
<evidence type="ECO:0000256" key="1">
    <source>
        <dbReference type="SAM" id="MobiDB-lite"/>
    </source>
</evidence>
<keyword evidence="3" id="KW-1185">Reference proteome</keyword>
<evidence type="ECO:0000313" key="3">
    <source>
        <dbReference type="Proteomes" id="UP000194127"/>
    </source>
</evidence>
<dbReference type="EMBL" id="KZ110591">
    <property type="protein sequence ID" value="OSX66983.1"/>
    <property type="molecule type" value="Genomic_DNA"/>
</dbReference>
<sequence>MPEDRDVDMDAPQISTLREEDTPEPQPARTSKFRVKLLVNDGKRSGSSGSGPQQQVAAGSDEEDEEEDEEDQLIDDDDDDLKPPRRAPIVPQLIPSMSMRGSPARRGRGRGGRRKATRAGAPSRNYDFASFEVALPEHNVPPTMSGLHSDIMDVTMLPGGASTMAPQPTRRGRGGPGSRGGGQRAIRKRPSKVAKTVAPVPRDEIESVMGLPEGYPPTATSSPLLMPYDERTPELEILGQPTMSTLNIEDGTLEGVPLPIYPLPSKPFPVQPPAKIGTGFASSTSLDKSGKPVRRWRQVNREVRGIAGGRWFTRTWVGEKESEFASAQAAASQAFAQAAAEREAASAAASAAALAAAGITLPPKLAAISAPTTMPATASGKGAKSRASKAEAAASNVPSRSDSMMPESASAHRPKKRGSAAARQPADISADPLPAS</sequence>
<dbReference type="STRING" id="670580.A0A1X6NF33"/>
<dbReference type="GeneID" id="36325075"/>
<proteinExistence type="predicted"/>
<dbReference type="OrthoDB" id="3229208at2759"/>
<dbReference type="RefSeq" id="XP_024343777.1">
    <property type="nucleotide sequence ID" value="XM_024480125.1"/>
</dbReference>
<feature type="compositionally biased region" description="Gly residues" evidence="1">
    <location>
        <begin position="174"/>
        <end position="183"/>
    </location>
</feature>
<feature type="compositionally biased region" description="Basic residues" evidence="1">
    <location>
        <begin position="103"/>
        <end position="117"/>
    </location>
</feature>
<feature type="compositionally biased region" description="Acidic residues" evidence="1">
    <location>
        <begin position="60"/>
        <end position="80"/>
    </location>
</feature>
<name>A0A1X6NF33_9APHY</name>